<evidence type="ECO:0008006" key="3">
    <source>
        <dbReference type="Google" id="ProtNLM"/>
    </source>
</evidence>
<accession>A0A7V5CT48</accession>
<evidence type="ECO:0000313" key="2">
    <source>
        <dbReference type="EMBL" id="HGY94184.1"/>
    </source>
</evidence>
<keyword evidence="1" id="KW-0732">Signal</keyword>
<dbReference type="AlphaFoldDB" id="A0A7V5CT48"/>
<reference evidence="2" key="1">
    <citation type="journal article" date="2020" name="mSystems">
        <title>Genome- and Community-Level Interaction Insights into Carbon Utilization and Element Cycling Functions of Hydrothermarchaeota in Hydrothermal Sediment.</title>
        <authorList>
            <person name="Zhou Z."/>
            <person name="Liu Y."/>
            <person name="Xu W."/>
            <person name="Pan J."/>
            <person name="Luo Z.H."/>
            <person name="Li M."/>
        </authorList>
    </citation>
    <scope>NUCLEOTIDE SEQUENCE [LARGE SCALE GENOMIC DNA]</scope>
    <source>
        <strain evidence="2">SpSt-855</strain>
    </source>
</reference>
<sequence length="311" mass="32330">MRRVRANPLAVAALLAVCAVQTGCTHGKDAVALAQQMTATANELSTYYGALAQCVNSELGVLELEQALNHEPLDAENVAQLQAVMQAFQQRQQMADALATLASQLTTLTGSTAPASVGASVNTLASDMTGLKGLPLSSGTATAIPGAMSQSAQGLMQWWQTRKERGFARSFAKTADAMSSLFAREKPVYDSVVDTYDREAASVAIVLVKGGQISDDSLTAELAPALKPFGLSTGSMTAALRQQLQAAAPELLRRQAAQLSQQEQTASAALASNLTAVSQQTAQLAAGKPLGKVPAPASMTAVDAWTKTVQP</sequence>
<comment type="caution">
    <text evidence="2">The sequence shown here is derived from an EMBL/GenBank/DDBJ whole genome shotgun (WGS) entry which is preliminary data.</text>
</comment>
<gene>
    <name evidence="2" type="ORF">ENW50_05800</name>
</gene>
<organism evidence="2">
    <name type="scientific">Acidobacterium capsulatum</name>
    <dbReference type="NCBI Taxonomy" id="33075"/>
    <lineage>
        <taxon>Bacteria</taxon>
        <taxon>Pseudomonadati</taxon>
        <taxon>Acidobacteriota</taxon>
        <taxon>Terriglobia</taxon>
        <taxon>Terriglobales</taxon>
        <taxon>Acidobacteriaceae</taxon>
        <taxon>Acidobacterium</taxon>
    </lineage>
</organism>
<feature type="signal peptide" evidence="1">
    <location>
        <begin position="1"/>
        <end position="22"/>
    </location>
</feature>
<proteinExistence type="predicted"/>
<protein>
    <recommendedName>
        <fullName evidence="3">Lipoprotein</fullName>
    </recommendedName>
</protein>
<dbReference type="EMBL" id="DTKL01000032">
    <property type="protein sequence ID" value="HGY94184.1"/>
    <property type="molecule type" value="Genomic_DNA"/>
</dbReference>
<name>A0A7V5CT48_9BACT</name>
<feature type="chain" id="PRO_5031573364" description="Lipoprotein" evidence="1">
    <location>
        <begin position="23"/>
        <end position="311"/>
    </location>
</feature>
<evidence type="ECO:0000256" key="1">
    <source>
        <dbReference type="SAM" id="SignalP"/>
    </source>
</evidence>